<evidence type="ECO:0000259" key="2">
    <source>
        <dbReference type="Pfam" id="PF25231"/>
    </source>
</evidence>
<keyword evidence="1" id="KW-0812">Transmembrane</keyword>
<dbReference type="EMBL" id="JBHTAT010000001">
    <property type="protein sequence ID" value="MFC7256163.1"/>
    <property type="molecule type" value="Genomic_DNA"/>
</dbReference>
<sequence>MSLDISAAIEDGLFRLPTRVAAILFVAYVVVGALSTITAQTLGVAVQEWLQGVFSAASNAPPPSGAMPPGPTGTGSPLALDVSLAAAAVLFLAQIVLAQALGVVTIRTFVSEARRSFPDDVGRRFGWVLVNALVAGFVVNVAIFVGAIFLIVPGIYVAVALYFVQFEVIAEDKSVVDALRDGWALTAGERLSLFFLLVVVFAIGLAGGVPSYLLGFVGAPPLVTGAVSVVLGAATGLLATAIGARAYVQLKPDGWAPTGEASPFTY</sequence>
<proteinExistence type="predicted"/>
<organism evidence="3 4">
    <name type="scientific">Haloplanus litoreus</name>
    <dbReference type="NCBI Taxonomy" id="767515"/>
    <lineage>
        <taxon>Archaea</taxon>
        <taxon>Methanobacteriati</taxon>
        <taxon>Methanobacteriota</taxon>
        <taxon>Stenosarchaea group</taxon>
        <taxon>Halobacteria</taxon>
        <taxon>Halobacteriales</taxon>
        <taxon>Haloferacaceae</taxon>
        <taxon>Haloplanus</taxon>
    </lineage>
</organism>
<feature type="domain" description="DUF7847" evidence="2">
    <location>
        <begin position="5"/>
        <end position="250"/>
    </location>
</feature>
<protein>
    <recommendedName>
        <fullName evidence="2">DUF7847 domain-containing protein</fullName>
    </recommendedName>
</protein>
<name>A0ABD5ZZP7_9EURY</name>
<evidence type="ECO:0000313" key="3">
    <source>
        <dbReference type="EMBL" id="MFC7256163.1"/>
    </source>
</evidence>
<dbReference type="Pfam" id="PF25231">
    <property type="entry name" value="DUF7847"/>
    <property type="match status" value="1"/>
</dbReference>
<feature type="transmembrane region" description="Helical" evidence="1">
    <location>
        <begin position="151"/>
        <end position="170"/>
    </location>
</feature>
<feature type="transmembrane region" description="Helical" evidence="1">
    <location>
        <begin position="226"/>
        <end position="248"/>
    </location>
</feature>
<keyword evidence="4" id="KW-1185">Reference proteome</keyword>
<keyword evidence="1" id="KW-0472">Membrane</keyword>
<reference evidence="3 4" key="1">
    <citation type="journal article" date="2019" name="Int. J. Syst. Evol. Microbiol.">
        <title>The Global Catalogue of Microorganisms (GCM) 10K type strain sequencing project: providing services to taxonomists for standard genome sequencing and annotation.</title>
        <authorList>
            <consortium name="The Broad Institute Genomics Platform"/>
            <consortium name="The Broad Institute Genome Sequencing Center for Infectious Disease"/>
            <person name="Wu L."/>
            <person name="Ma J."/>
        </authorList>
    </citation>
    <scope>NUCLEOTIDE SEQUENCE [LARGE SCALE GENOMIC DNA]</scope>
    <source>
        <strain evidence="3 4">GX21</strain>
    </source>
</reference>
<feature type="transmembrane region" description="Helical" evidence="1">
    <location>
        <begin position="191"/>
        <end position="214"/>
    </location>
</feature>
<dbReference type="GeneID" id="96954544"/>
<feature type="transmembrane region" description="Helical" evidence="1">
    <location>
        <begin position="20"/>
        <end position="42"/>
    </location>
</feature>
<gene>
    <name evidence="3" type="ORF">ACFQKE_12800</name>
</gene>
<feature type="transmembrane region" description="Helical" evidence="1">
    <location>
        <begin position="125"/>
        <end position="145"/>
    </location>
</feature>
<evidence type="ECO:0000256" key="1">
    <source>
        <dbReference type="SAM" id="Phobius"/>
    </source>
</evidence>
<evidence type="ECO:0000313" key="4">
    <source>
        <dbReference type="Proteomes" id="UP001596434"/>
    </source>
</evidence>
<dbReference type="AlphaFoldDB" id="A0ABD5ZZP7"/>
<feature type="transmembrane region" description="Helical" evidence="1">
    <location>
        <begin position="82"/>
        <end position="104"/>
    </location>
</feature>
<keyword evidence="1" id="KW-1133">Transmembrane helix</keyword>
<dbReference type="InterPro" id="IPR057169">
    <property type="entry name" value="DUF7847"/>
</dbReference>
<accession>A0ABD5ZZP7</accession>
<dbReference type="Proteomes" id="UP001596434">
    <property type="component" value="Unassembled WGS sequence"/>
</dbReference>
<comment type="caution">
    <text evidence="3">The sequence shown here is derived from an EMBL/GenBank/DDBJ whole genome shotgun (WGS) entry which is preliminary data.</text>
</comment>
<dbReference type="RefSeq" id="WP_379704729.1">
    <property type="nucleotide sequence ID" value="NZ_JBHTAT010000001.1"/>
</dbReference>